<dbReference type="PIRSF" id="PIRSF003170">
    <property type="entry name" value="Pet18p"/>
    <property type="match status" value="1"/>
</dbReference>
<feature type="binding site" evidence="3">
    <location>
        <position position="132"/>
    </location>
    <ligand>
        <name>substrate</name>
    </ligand>
</feature>
<dbReference type="AlphaFoldDB" id="A0A843YCP4"/>
<dbReference type="SUPFAM" id="SSF48613">
    <property type="entry name" value="Heme oxygenase-like"/>
    <property type="match status" value="1"/>
</dbReference>
<comment type="function">
    <text evidence="1">Catalyzes an amino-pyrimidine hydrolysis reaction at the C5' of the pyrimidine moiety of thiamine compounds, a reaction that is part of a thiamine salvage pathway. Thus, catalyzes the conversion of 4-amino-5-aminomethyl-2-methylpyrimidine to 4-amino-5-hydroxymethyl-2-methylpyrimidine (HMP).</text>
</comment>
<protein>
    <recommendedName>
        <fullName evidence="1">Aminopyrimidine aminohydrolase</fullName>
        <ecNumber evidence="1">3.5.99.2</ecNumber>
    </recommendedName>
</protein>
<evidence type="ECO:0000256" key="1">
    <source>
        <dbReference type="PIRNR" id="PIRNR003170"/>
    </source>
</evidence>
<comment type="pathway">
    <text evidence="1">Cofactor biosynthesis; thiamine diphosphate biosynthesis.</text>
</comment>
<comment type="similarity">
    <text evidence="1">Belongs to the TenA family.</text>
</comment>
<comment type="caution">
    <text evidence="5">The sequence shown here is derived from an EMBL/GenBank/DDBJ whole genome shotgun (WGS) entry which is preliminary data.</text>
</comment>
<dbReference type="GO" id="GO:0005829">
    <property type="term" value="C:cytosol"/>
    <property type="evidence" value="ECO:0007669"/>
    <property type="project" value="TreeGrafter"/>
</dbReference>
<dbReference type="GO" id="GO:0009228">
    <property type="term" value="P:thiamine biosynthetic process"/>
    <property type="evidence" value="ECO:0007669"/>
    <property type="project" value="UniProtKB-KW"/>
</dbReference>
<feature type="active site" description="Proton donor" evidence="2">
    <location>
        <position position="202"/>
    </location>
</feature>
<feature type="domain" description="Thiaminase-2/PQQC" evidence="4">
    <location>
        <begin position="10"/>
        <end position="210"/>
    </location>
</feature>
<dbReference type="GO" id="GO:0050334">
    <property type="term" value="F:thiaminase activity"/>
    <property type="evidence" value="ECO:0007669"/>
    <property type="project" value="UniProtKB-UniRule"/>
</dbReference>
<dbReference type="UniPathway" id="UPA00060"/>
<dbReference type="CDD" id="cd19358">
    <property type="entry name" value="TenA_E_Spr0628-like"/>
    <property type="match status" value="1"/>
</dbReference>
<reference evidence="5 6" key="1">
    <citation type="submission" date="2019-10" db="EMBL/GenBank/DDBJ databases">
        <title>Epibacterium sp. nov., isolated from seawater.</title>
        <authorList>
            <person name="Zhang X."/>
            <person name="Li N."/>
        </authorList>
    </citation>
    <scope>NUCLEOTIDE SEQUENCE [LARGE SCALE GENOMIC DNA]</scope>
    <source>
        <strain evidence="5 6">SM1979</strain>
    </source>
</reference>
<evidence type="ECO:0000256" key="2">
    <source>
        <dbReference type="PIRSR" id="PIRSR003170-1"/>
    </source>
</evidence>
<proteinExistence type="inferred from homology"/>
<dbReference type="PANTHER" id="PTHR43198:SF2">
    <property type="entry name" value="SI:CH1073-67J19.1-RELATED"/>
    <property type="match status" value="1"/>
</dbReference>
<dbReference type="InterPro" id="IPR050967">
    <property type="entry name" value="Thiamine_Salvage_TenA"/>
</dbReference>
<dbReference type="InterPro" id="IPR016084">
    <property type="entry name" value="Haem_Oase-like_multi-hlx"/>
</dbReference>
<dbReference type="Proteomes" id="UP000444174">
    <property type="component" value="Unassembled WGS sequence"/>
</dbReference>
<accession>A0A843YCP4</accession>
<dbReference type="InterPro" id="IPR026285">
    <property type="entry name" value="TenA_E"/>
</dbReference>
<feature type="binding site" evidence="3">
    <location>
        <position position="82"/>
    </location>
    <ligand>
        <name>substrate</name>
    </ligand>
</feature>
<evidence type="ECO:0000259" key="4">
    <source>
        <dbReference type="Pfam" id="PF03070"/>
    </source>
</evidence>
<gene>
    <name evidence="5" type="ORF">GFB49_00015</name>
</gene>
<evidence type="ECO:0000313" key="5">
    <source>
        <dbReference type="EMBL" id="MQQ06829.1"/>
    </source>
</evidence>
<sequence length="217" mass="24062">MRPTEFLKSQCQSNWDAATAHAFTDALCDGTLDLDKMRGYLQQDYLFVEEFVRLLAAAISNAPSLTDAVPAAQFLAVITGPENTYFQRSLAALDAPEAEAAAPQTQAFLIQMRDARLTGKYEEMLAVLVVAEWTYLSWAAPQEKRAAGLPFYFGEWITLHAGPGFEGVVEYLRGQLDAIWPSLSDTAQTAATQRFFDTVQLERAFFDAAWAGFEVAR</sequence>
<keyword evidence="1" id="KW-0378">Hydrolase</keyword>
<keyword evidence="6" id="KW-1185">Reference proteome</keyword>
<dbReference type="Pfam" id="PF03070">
    <property type="entry name" value="TENA_THI-4"/>
    <property type="match status" value="1"/>
</dbReference>
<dbReference type="RefSeq" id="WP_153213764.1">
    <property type="nucleotide sequence ID" value="NZ_WIBF01000001.1"/>
</dbReference>
<dbReference type="InterPro" id="IPR004305">
    <property type="entry name" value="Thiaminase-2/PQQC"/>
</dbReference>
<keyword evidence="1" id="KW-0784">Thiamine biosynthesis</keyword>
<dbReference type="GO" id="GO:0009229">
    <property type="term" value="P:thiamine diphosphate biosynthetic process"/>
    <property type="evidence" value="ECO:0007669"/>
    <property type="project" value="UniProtKB-UniPathway"/>
</dbReference>
<name>A0A843YCP4_9RHOB</name>
<comment type="catalytic activity">
    <reaction evidence="1">
        <text>thiamine + H2O = 5-(2-hydroxyethyl)-4-methylthiazole + 4-amino-5-hydroxymethyl-2-methylpyrimidine + H(+)</text>
        <dbReference type="Rhea" id="RHEA:17509"/>
        <dbReference type="ChEBI" id="CHEBI:15377"/>
        <dbReference type="ChEBI" id="CHEBI:15378"/>
        <dbReference type="ChEBI" id="CHEBI:16892"/>
        <dbReference type="ChEBI" id="CHEBI:17957"/>
        <dbReference type="ChEBI" id="CHEBI:18385"/>
        <dbReference type="EC" id="3.5.99.2"/>
    </reaction>
</comment>
<evidence type="ECO:0000313" key="6">
    <source>
        <dbReference type="Proteomes" id="UP000444174"/>
    </source>
</evidence>
<organism evidence="5 6">
    <name type="scientific">Tritonibacter litoralis</name>
    <dbReference type="NCBI Taxonomy" id="2662264"/>
    <lineage>
        <taxon>Bacteria</taxon>
        <taxon>Pseudomonadati</taxon>
        <taxon>Pseudomonadota</taxon>
        <taxon>Alphaproteobacteria</taxon>
        <taxon>Rhodobacterales</taxon>
        <taxon>Paracoccaceae</taxon>
        <taxon>Tritonibacter</taxon>
    </lineage>
</organism>
<dbReference type="EMBL" id="WIBF01000001">
    <property type="protein sequence ID" value="MQQ06829.1"/>
    <property type="molecule type" value="Genomic_DNA"/>
</dbReference>
<evidence type="ECO:0000256" key="3">
    <source>
        <dbReference type="PIRSR" id="PIRSR003170-2"/>
    </source>
</evidence>
<dbReference type="Gene3D" id="1.20.910.10">
    <property type="entry name" value="Heme oxygenase-like"/>
    <property type="match status" value="1"/>
</dbReference>
<feature type="binding site" evidence="3">
    <location>
        <position position="44"/>
    </location>
    <ligand>
        <name>substrate</name>
    </ligand>
</feature>
<dbReference type="PANTHER" id="PTHR43198">
    <property type="entry name" value="BIFUNCTIONAL TH2 PROTEIN"/>
    <property type="match status" value="1"/>
</dbReference>
<dbReference type="EC" id="3.5.99.2" evidence="1"/>
<comment type="catalytic activity">
    <reaction evidence="1">
        <text>4-amino-5-aminomethyl-2-methylpyrimidine + H2O = 4-amino-5-hydroxymethyl-2-methylpyrimidine + NH4(+)</text>
        <dbReference type="Rhea" id="RHEA:31799"/>
        <dbReference type="ChEBI" id="CHEBI:15377"/>
        <dbReference type="ChEBI" id="CHEBI:16892"/>
        <dbReference type="ChEBI" id="CHEBI:28938"/>
        <dbReference type="ChEBI" id="CHEBI:63416"/>
        <dbReference type="EC" id="3.5.99.2"/>
    </reaction>
</comment>